<dbReference type="PANTHER" id="PTHR33507">
    <property type="entry name" value="INNER MEMBRANE PROTEIN YBBJ"/>
    <property type="match status" value="1"/>
</dbReference>
<dbReference type="InterPro" id="IPR002810">
    <property type="entry name" value="NfeD-like_C"/>
</dbReference>
<keyword evidence="10" id="KW-1185">Reference proteome</keyword>
<name>A0A8D4C133_9GAMM</name>
<evidence type="ECO:0000313" key="10">
    <source>
        <dbReference type="Proteomes" id="UP000182276"/>
    </source>
</evidence>
<dbReference type="EMBL" id="FNHO01000001">
    <property type="protein sequence ID" value="SDL94920.1"/>
    <property type="molecule type" value="Genomic_DNA"/>
</dbReference>
<dbReference type="AlphaFoldDB" id="A0A8D4C133"/>
<evidence type="ECO:0000313" key="7">
    <source>
        <dbReference type="EMBL" id="AJE13715.1"/>
    </source>
</evidence>
<feature type="domain" description="NfeD-like C-terminal" evidence="6">
    <location>
        <begin position="86"/>
        <end position="145"/>
    </location>
</feature>
<evidence type="ECO:0000256" key="3">
    <source>
        <dbReference type="ARBA" id="ARBA00022989"/>
    </source>
</evidence>
<keyword evidence="3 5" id="KW-1133">Transmembrane helix</keyword>
<feature type="transmembrane region" description="Helical" evidence="5">
    <location>
        <begin position="6"/>
        <end position="22"/>
    </location>
</feature>
<dbReference type="Proteomes" id="UP000031271">
    <property type="component" value="Chromosome"/>
</dbReference>
<reference evidence="9" key="1">
    <citation type="submission" date="2014-03" db="EMBL/GenBank/DDBJ databases">
        <title>Complete genome of Pseudomonas balearica DSM 6083T, a sewage water isolate from an enrichment with 2-methylnaphthalene.</title>
        <authorList>
            <person name="Salva-Serra F."/>
            <person name="Jaen-Luchoro D."/>
            <person name="Busquets A."/>
            <person name="Pena A."/>
            <person name="Gomila M."/>
            <person name="Bosch R."/>
            <person name="Nogales B."/>
            <person name="Garcia-Valdes E."/>
            <person name="Lalucat J."/>
            <person name="Bennasar A."/>
        </authorList>
    </citation>
    <scope>NUCLEOTIDE SEQUENCE [LARGE SCALE GENOMIC DNA]</scope>
    <source>
        <strain evidence="9">DSM 6083</strain>
    </source>
</reference>
<organism evidence="7 9">
    <name type="scientific">Stutzerimonas balearica DSM 6083</name>
    <dbReference type="NCBI Taxonomy" id="1123016"/>
    <lineage>
        <taxon>Bacteria</taxon>
        <taxon>Pseudomonadati</taxon>
        <taxon>Pseudomonadota</taxon>
        <taxon>Gammaproteobacteria</taxon>
        <taxon>Pseudomonadales</taxon>
        <taxon>Pseudomonadaceae</taxon>
        <taxon>Stutzerimonas</taxon>
    </lineage>
</organism>
<evidence type="ECO:0000313" key="8">
    <source>
        <dbReference type="EMBL" id="SDL94920.1"/>
    </source>
</evidence>
<dbReference type="GO" id="GO:0005886">
    <property type="term" value="C:plasma membrane"/>
    <property type="evidence" value="ECO:0007669"/>
    <property type="project" value="TreeGrafter"/>
</dbReference>
<evidence type="ECO:0000256" key="2">
    <source>
        <dbReference type="ARBA" id="ARBA00022692"/>
    </source>
</evidence>
<dbReference type="GeneID" id="77258535"/>
<dbReference type="PANTHER" id="PTHR33507:SF3">
    <property type="entry name" value="INNER MEMBRANE PROTEIN YBBJ"/>
    <property type="match status" value="1"/>
</dbReference>
<dbReference type="KEGG" id="pbm:CL52_01155"/>
<evidence type="ECO:0000256" key="4">
    <source>
        <dbReference type="ARBA" id="ARBA00023136"/>
    </source>
</evidence>
<sequence>MDIQWWYWIVAGAVLIIMELVVPSFFILWFGVGALLVALALWLLPGLSLTAQIALWSGASLVMVLLWFRVFAGDRLKTQSGTAQGEVIGEIGLLVSAVAPFQHGKVRFQKPILGSEQWTCMAEEAIPAGERVRILAFEGNCVKVART</sequence>
<protein>
    <recommendedName>
        <fullName evidence="6">NfeD-like C-terminal domain-containing protein</fullName>
    </recommendedName>
</protein>
<dbReference type="InterPro" id="IPR012340">
    <property type="entry name" value="NA-bd_OB-fold"/>
</dbReference>
<dbReference type="Proteomes" id="UP000182276">
    <property type="component" value="Unassembled WGS sequence"/>
</dbReference>
<evidence type="ECO:0000313" key="9">
    <source>
        <dbReference type="Proteomes" id="UP000031271"/>
    </source>
</evidence>
<comment type="subcellular location">
    <subcellularLocation>
        <location evidence="1">Membrane</location>
        <topology evidence="1">Multi-pass membrane protein</topology>
    </subcellularLocation>
</comment>
<feature type="transmembrane region" description="Helical" evidence="5">
    <location>
        <begin position="53"/>
        <end position="72"/>
    </location>
</feature>
<evidence type="ECO:0000256" key="5">
    <source>
        <dbReference type="SAM" id="Phobius"/>
    </source>
</evidence>
<dbReference type="Gene3D" id="2.40.50.140">
    <property type="entry name" value="Nucleic acid-binding proteins"/>
    <property type="match status" value="1"/>
</dbReference>
<dbReference type="EMBL" id="CP007511">
    <property type="protein sequence ID" value="AJE13715.1"/>
    <property type="molecule type" value="Genomic_DNA"/>
</dbReference>
<dbReference type="RefSeq" id="WP_043217918.1">
    <property type="nucleotide sequence ID" value="NZ_CP007511.1"/>
</dbReference>
<proteinExistence type="predicted"/>
<dbReference type="Pfam" id="PF01957">
    <property type="entry name" value="NfeD"/>
    <property type="match status" value="1"/>
</dbReference>
<dbReference type="InterPro" id="IPR052165">
    <property type="entry name" value="Membrane_assoc_protease"/>
</dbReference>
<gene>
    <name evidence="7" type="ORF">CL52_01155</name>
    <name evidence="8" type="ORF">SAMN05660875_101239</name>
</gene>
<dbReference type="SUPFAM" id="SSF141322">
    <property type="entry name" value="NfeD domain-like"/>
    <property type="match status" value="1"/>
</dbReference>
<keyword evidence="2 5" id="KW-0812">Transmembrane</keyword>
<keyword evidence="4 5" id="KW-0472">Membrane</keyword>
<reference evidence="7 9" key="3">
    <citation type="journal article" name="Genome Announc.">
        <title>Complete Genome Sequence of Pseudomonas balearica DSM 6083T.</title>
        <authorList>
            <person name="Bennasar-Figueras A."/>
            <person name="Salva-Serra F."/>
            <person name="Jaen-Luchoro D."/>
            <person name="Segui C."/>
            <person name="Aliaga F."/>
            <person name="Busquets A."/>
            <person name="Gomila M."/>
            <person name="Moore E.R."/>
            <person name="Lalucat J."/>
        </authorList>
    </citation>
    <scope>NUCLEOTIDE SEQUENCE [LARGE SCALE GENOMIC DNA]</scope>
    <source>
        <strain evidence="9">DSM 6083</strain>
        <strain evidence="7">DSM6083</strain>
    </source>
</reference>
<evidence type="ECO:0000256" key="1">
    <source>
        <dbReference type="ARBA" id="ARBA00004141"/>
    </source>
</evidence>
<evidence type="ECO:0000259" key="6">
    <source>
        <dbReference type="Pfam" id="PF01957"/>
    </source>
</evidence>
<accession>A0A8D4C133</accession>
<reference evidence="8 10" key="2">
    <citation type="submission" date="2016-10" db="EMBL/GenBank/DDBJ databases">
        <authorList>
            <person name="Varghese N."/>
            <person name="Submissions S."/>
        </authorList>
    </citation>
    <scope>NUCLEOTIDE SEQUENCE [LARGE SCALE GENOMIC DNA]</scope>
    <source>
        <strain evidence="8 10">DSM 6083</strain>
    </source>
</reference>